<organism evidence="3 4">
    <name type="scientific">Skermanella aerolata</name>
    <dbReference type="NCBI Taxonomy" id="393310"/>
    <lineage>
        <taxon>Bacteria</taxon>
        <taxon>Pseudomonadati</taxon>
        <taxon>Pseudomonadota</taxon>
        <taxon>Alphaproteobacteria</taxon>
        <taxon>Rhodospirillales</taxon>
        <taxon>Azospirillaceae</taxon>
        <taxon>Skermanella</taxon>
    </lineage>
</organism>
<evidence type="ECO:0000256" key="1">
    <source>
        <dbReference type="ARBA" id="ARBA00022679"/>
    </source>
</evidence>
<accession>A0A512DSE5</accession>
<dbReference type="InterPro" id="IPR028098">
    <property type="entry name" value="Glyco_trans_4-like_N"/>
</dbReference>
<evidence type="ECO:0000313" key="4">
    <source>
        <dbReference type="Proteomes" id="UP000321523"/>
    </source>
</evidence>
<dbReference type="GO" id="GO:0009103">
    <property type="term" value="P:lipopolysaccharide biosynthetic process"/>
    <property type="evidence" value="ECO:0007669"/>
    <property type="project" value="TreeGrafter"/>
</dbReference>
<dbReference type="PANTHER" id="PTHR46401">
    <property type="entry name" value="GLYCOSYLTRANSFERASE WBBK-RELATED"/>
    <property type="match status" value="1"/>
</dbReference>
<protein>
    <submittedName>
        <fullName evidence="3">Glycosyl transferase</fullName>
    </submittedName>
</protein>
<proteinExistence type="predicted"/>
<dbReference type="SUPFAM" id="SSF53756">
    <property type="entry name" value="UDP-Glycosyltransferase/glycogen phosphorylase"/>
    <property type="match status" value="1"/>
</dbReference>
<dbReference type="Pfam" id="PF13439">
    <property type="entry name" value="Glyco_transf_4"/>
    <property type="match status" value="1"/>
</dbReference>
<dbReference type="Gene3D" id="3.40.50.2000">
    <property type="entry name" value="Glycogen Phosphorylase B"/>
    <property type="match status" value="2"/>
</dbReference>
<dbReference type="EMBL" id="BJYZ01000015">
    <property type="protein sequence ID" value="GEO39377.1"/>
    <property type="molecule type" value="Genomic_DNA"/>
</dbReference>
<dbReference type="PANTHER" id="PTHR46401:SF2">
    <property type="entry name" value="GLYCOSYLTRANSFERASE WBBK-RELATED"/>
    <property type="match status" value="1"/>
</dbReference>
<sequence>MTIRFPEPPLGSGAPRRVLMTADAVGGIWDYALELAGGLSRRGVRITLAVMGREPSPAQRSKAVAIPGLDLHHGDFRLEWMEEPEDDLRRAGDWLLELAERTAPDMVHLNGYTHAALPWGLPVLVVAHSCVLSWWQAVHQTAAPVGWQPYASRVAAGLAAADQVVAPTQAMLDALEVHYGPRPRSQVIWNGRDAGTWHGRTGLHQPGSRRGIVSVGRIWDEAKNIRALDGVAPSLEWPVAVAGSWERPDGSGEPPANLRCHGVVPPDALARIYGDAAIFALPARYEPFGLSVLEAALSGCALVLGDLPSLRELWTGAAVFVPPDDHEALTRELKRLIGQPAHLGTLSLAARHRARSYGTERMVARYLNVYADLLDVPQTVPLHREVAAVPLGS</sequence>
<dbReference type="Pfam" id="PF13692">
    <property type="entry name" value="Glyco_trans_1_4"/>
    <property type="match status" value="1"/>
</dbReference>
<comment type="caution">
    <text evidence="3">The sequence shown here is derived from an EMBL/GenBank/DDBJ whole genome shotgun (WGS) entry which is preliminary data.</text>
</comment>
<evidence type="ECO:0000313" key="3">
    <source>
        <dbReference type="EMBL" id="GEO39377.1"/>
    </source>
</evidence>
<evidence type="ECO:0000259" key="2">
    <source>
        <dbReference type="Pfam" id="PF13439"/>
    </source>
</evidence>
<feature type="domain" description="Glycosyltransferase subfamily 4-like N-terminal" evidence="2">
    <location>
        <begin position="25"/>
        <end position="193"/>
    </location>
</feature>
<reference evidence="3 4" key="1">
    <citation type="submission" date="2019-07" db="EMBL/GenBank/DDBJ databases">
        <title>Whole genome shotgun sequence of Skermanella aerolata NBRC 106429.</title>
        <authorList>
            <person name="Hosoyama A."/>
            <person name="Uohara A."/>
            <person name="Ohji S."/>
            <person name="Ichikawa N."/>
        </authorList>
    </citation>
    <scope>NUCLEOTIDE SEQUENCE [LARGE SCALE GENOMIC DNA]</scope>
    <source>
        <strain evidence="3 4">NBRC 106429</strain>
    </source>
</reference>
<dbReference type="CDD" id="cd03801">
    <property type="entry name" value="GT4_PimA-like"/>
    <property type="match status" value="1"/>
</dbReference>
<dbReference type="OrthoDB" id="7847955at2"/>
<dbReference type="GO" id="GO:0016757">
    <property type="term" value="F:glycosyltransferase activity"/>
    <property type="evidence" value="ECO:0007669"/>
    <property type="project" value="UniProtKB-ARBA"/>
</dbReference>
<dbReference type="Proteomes" id="UP000321523">
    <property type="component" value="Unassembled WGS sequence"/>
</dbReference>
<dbReference type="AlphaFoldDB" id="A0A512DSE5"/>
<gene>
    <name evidence="3" type="ORF">SAE02_35250</name>
</gene>
<dbReference type="RefSeq" id="WP_044430968.1">
    <property type="nucleotide sequence ID" value="NZ_BJYZ01000015.1"/>
</dbReference>
<keyword evidence="4" id="KW-1185">Reference proteome</keyword>
<name>A0A512DSE5_9PROT</name>
<keyword evidence="1 3" id="KW-0808">Transferase</keyword>